<dbReference type="InterPro" id="IPR005467">
    <property type="entry name" value="His_kinase_dom"/>
</dbReference>
<evidence type="ECO:0000256" key="9">
    <source>
        <dbReference type="ARBA" id="ARBA00022989"/>
    </source>
</evidence>
<dbReference type="InterPro" id="IPR007895">
    <property type="entry name" value="MASE1"/>
</dbReference>
<dbReference type="GO" id="GO:0005524">
    <property type="term" value="F:ATP binding"/>
    <property type="evidence" value="ECO:0007669"/>
    <property type="project" value="UniProtKB-KW"/>
</dbReference>
<gene>
    <name evidence="15" type="ORF">MIPYR_40082</name>
</gene>
<keyword evidence="10" id="KW-0902">Two-component regulatory system</keyword>
<sequence>MRRAWPPFGRPGRVRLPWWGWPLAGVLIFATGVGGAFLATPGTEVAAWWPAAGLSVCFALLVPPRQQVFVLVLVLVVTGAANAWTGRELGLSIAYGIANTLEVAVVVYGLRIARPHPFTLRSLPDAIVFALIAAAGAIVAGIAAGAAGAIWSGGDFWASAAIVAASHSAAVLLIAPFAALPEPLPDTVSLRELGMQSVLLALTVFAAFRPGAVIPVGFLVFVGVCWGALRLPAVIALAESLVVAVSVLALTVSGHGSFVSAAYTPAETSIATVSFMSALGWFTLVLVSARHEIRSANIARLEAATARAEAANEQAATLTARLELTRQRDDFVASTSHELRTPITSIVGYTDLLLDGDQHEPERGWVLAIERNAGRLLHLVEDLLSLGTTRASRTSGPELFAIGELVTEAEAGALPFAGARSITLTTDVPSDLAGYGDRAELARALGHLVSNAVKFAPDGGTVAIAAARADDADGAAVTISVTDTGPGMDAETVANAFEKFYRGADAVARVTAGTGVGLSIAQDLAARNGAVISLHSVPGEGTTAELTVPAGPAAAL</sequence>
<keyword evidence="12" id="KW-0175">Coiled coil</keyword>
<dbReference type="PANTHER" id="PTHR43711">
    <property type="entry name" value="TWO-COMPONENT HISTIDINE KINASE"/>
    <property type="match status" value="1"/>
</dbReference>
<dbReference type="InterPro" id="IPR004358">
    <property type="entry name" value="Sig_transdc_His_kin-like_C"/>
</dbReference>
<evidence type="ECO:0000313" key="15">
    <source>
        <dbReference type="EMBL" id="SBS73282.1"/>
    </source>
</evidence>
<comment type="subcellular location">
    <subcellularLocation>
        <location evidence="2">Cell membrane</location>
        <topology evidence="2">Multi-pass membrane protein</topology>
    </subcellularLocation>
</comment>
<dbReference type="GO" id="GO:0000155">
    <property type="term" value="F:phosphorelay sensor kinase activity"/>
    <property type="evidence" value="ECO:0007669"/>
    <property type="project" value="InterPro"/>
</dbReference>
<dbReference type="SMART" id="SM00388">
    <property type="entry name" value="HisKA"/>
    <property type="match status" value="1"/>
</dbReference>
<dbReference type="InterPro" id="IPR003661">
    <property type="entry name" value="HisK_dim/P_dom"/>
</dbReference>
<dbReference type="Pfam" id="PF05231">
    <property type="entry name" value="MASE1"/>
    <property type="match status" value="1"/>
</dbReference>
<dbReference type="SMART" id="SM00387">
    <property type="entry name" value="HATPase_c"/>
    <property type="match status" value="1"/>
</dbReference>
<organism evidence="15">
    <name type="scientific">uncultured Microbacterium sp</name>
    <dbReference type="NCBI Taxonomy" id="191216"/>
    <lineage>
        <taxon>Bacteria</taxon>
        <taxon>Bacillati</taxon>
        <taxon>Actinomycetota</taxon>
        <taxon>Actinomycetes</taxon>
        <taxon>Micrococcales</taxon>
        <taxon>Microbacteriaceae</taxon>
        <taxon>Microbacterium</taxon>
        <taxon>environmental samples</taxon>
    </lineage>
</organism>
<dbReference type="EMBL" id="FLQR01000008">
    <property type="protein sequence ID" value="SBS73282.1"/>
    <property type="molecule type" value="Genomic_DNA"/>
</dbReference>
<evidence type="ECO:0000256" key="1">
    <source>
        <dbReference type="ARBA" id="ARBA00000085"/>
    </source>
</evidence>
<evidence type="ECO:0000256" key="6">
    <source>
        <dbReference type="ARBA" id="ARBA00022679"/>
    </source>
</evidence>
<evidence type="ECO:0000256" key="13">
    <source>
        <dbReference type="SAM" id="Phobius"/>
    </source>
</evidence>
<evidence type="ECO:0000256" key="10">
    <source>
        <dbReference type="ARBA" id="ARBA00023012"/>
    </source>
</evidence>
<dbReference type="CDD" id="cd00082">
    <property type="entry name" value="HisKA"/>
    <property type="match status" value="1"/>
</dbReference>
<proteinExistence type="predicted"/>
<dbReference type="Gene3D" id="1.10.287.130">
    <property type="match status" value="1"/>
</dbReference>
<dbReference type="InterPro" id="IPR036097">
    <property type="entry name" value="HisK_dim/P_sf"/>
</dbReference>
<dbReference type="GO" id="GO:0005886">
    <property type="term" value="C:plasma membrane"/>
    <property type="evidence" value="ECO:0007669"/>
    <property type="project" value="UniProtKB-SubCell"/>
</dbReference>
<feature type="transmembrane region" description="Helical" evidence="13">
    <location>
        <begin position="269"/>
        <end position="287"/>
    </location>
</feature>
<keyword evidence="11 13" id="KW-0472">Membrane</keyword>
<evidence type="ECO:0000256" key="11">
    <source>
        <dbReference type="ARBA" id="ARBA00023136"/>
    </source>
</evidence>
<feature type="transmembrane region" description="Helical" evidence="13">
    <location>
        <begin position="21"/>
        <end position="39"/>
    </location>
</feature>
<dbReference type="SUPFAM" id="SSF55874">
    <property type="entry name" value="ATPase domain of HSP90 chaperone/DNA topoisomerase II/histidine kinase"/>
    <property type="match status" value="1"/>
</dbReference>
<dbReference type="InterPro" id="IPR003594">
    <property type="entry name" value="HATPase_dom"/>
</dbReference>
<evidence type="ECO:0000256" key="4">
    <source>
        <dbReference type="ARBA" id="ARBA00022475"/>
    </source>
</evidence>
<keyword evidence="15" id="KW-0547">Nucleotide-binding</keyword>
<accession>A0A1Y5P3N9</accession>
<feature type="transmembrane region" description="Helical" evidence="13">
    <location>
        <begin position="45"/>
        <end position="62"/>
    </location>
</feature>
<dbReference type="PROSITE" id="PS50109">
    <property type="entry name" value="HIS_KIN"/>
    <property type="match status" value="1"/>
</dbReference>
<feature type="domain" description="Histidine kinase" evidence="14">
    <location>
        <begin position="334"/>
        <end position="552"/>
    </location>
</feature>
<name>A0A1Y5P3N9_9MICO</name>
<evidence type="ECO:0000256" key="5">
    <source>
        <dbReference type="ARBA" id="ARBA00022553"/>
    </source>
</evidence>
<dbReference type="Pfam" id="PF02518">
    <property type="entry name" value="HATPase_c"/>
    <property type="match status" value="1"/>
</dbReference>
<feature type="transmembrane region" description="Helical" evidence="13">
    <location>
        <begin position="126"/>
        <end position="150"/>
    </location>
</feature>
<dbReference type="EC" id="2.7.13.3" evidence="3"/>
<comment type="catalytic activity">
    <reaction evidence="1">
        <text>ATP + protein L-histidine = ADP + protein N-phospho-L-histidine.</text>
        <dbReference type="EC" id="2.7.13.3"/>
    </reaction>
</comment>
<keyword evidence="6" id="KW-0808">Transferase</keyword>
<keyword evidence="4" id="KW-1003">Cell membrane</keyword>
<feature type="transmembrane region" description="Helical" evidence="13">
    <location>
        <begin position="92"/>
        <end position="114"/>
    </location>
</feature>
<evidence type="ECO:0000256" key="12">
    <source>
        <dbReference type="SAM" id="Coils"/>
    </source>
</evidence>
<dbReference type="InterPro" id="IPR050736">
    <property type="entry name" value="Sensor_HK_Regulatory"/>
</dbReference>
<feature type="transmembrane region" description="Helical" evidence="13">
    <location>
        <begin position="156"/>
        <end position="178"/>
    </location>
</feature>
<evidence type="ECO:0000256" key="7">
    <source>
        <dbReference type="ARBA" id="ARBA00022692"/>
    </source>
</evidence>
<evidence type="ECO:0000256" key="8">
    <source>
        <dbReference type="ARBA" id="ARBA00022777"/>
    </source>
</evidence>
<dbReference type="PANTHER" id="PTHR43711:SF1">
    <property type="entry name" value="HISTIDINE KINASE 1"/>
    <property type="match status" value="1"/>
</dbReference>
<dbReference type="InterPro" id="IPR036890">
    <property type="entry name" value="HATPase_C_sf"/>
</dbReference>
<dbReference type="RefSeq" id="WP_295576456.1">
    <property type="nucleotide sequence ID" value="NZ_FLQR01000008.1"/>
</dbReference>
<protein>
    <recommendedName>
        <fullName evidence="3">histidine kinase</fullName>
        <ecNumber evidence="3">2.7.13.3</ecNumber>
    </recommendedName>
</protein>
<evidence type="ECO:0000256" key="3">
    <source>
        <dbReference type="ARBA" id="ARBA00012438"/>
    </source>
</evidence>
<feature type="coiled-coil region" evidence="12">
    <location>
        <begin position="298"/>
        <end position="328"/>
    </location>
</feature>
<keyword evidence="5" id="KW-0597">Phosphoprotein</keyword>
<feature type="transmembrane region" description="Helical" evidence="13">
    <location>
        <begin position="69"/>
        <end position="86"/>
    </location>
</feature>
<dbReference type="Gene3D" id="3.30.565.10">
    <property type="entry name" value="Histidine kinase-like ATPase, C-terminal domain"/>
    <property type="match status" value="1"/>
</dbReference>
<keyword evidence="7 13" id="KW-0812">Transmembrane</keyword>
<dbReference type="SUPFAM" id="SSF47384">
    <property type="entry name" value="Homodimeric domain of signal transducing histidine kinase"/>
    <property type="match status" value="1"/>
</dbReference>
<evidence type="ECO:0000256" key="2">
    <source>
        <dbReference type="ARBA" id="ARBA00004651"/>
    </source>
</evidence>
<reference evidence="15" key="1">
    <citation type="submission" date="2016-03" db="EMBL/GenBank/DDBJ databases">
        <authorList>
            <person name="Ploux O."/>
        </authorList>
    </citation>
    <scope>NUCLEOTIDE SEQUENCE</scope>
    <source>
        <strain evidence="15">UC1</strain>
    </source>
</reference>
<keyword evidence="8" id="KW-0418">Kinase</keyword>
<keyword evidence="15" id="KW-0067">ATP-binding</keyword>
<keyword evidence="9 13" id="KW-1133">Transmembrane helix</keyword>
<dbReference type="Pfam" id="PF00512">
    <property type="entry name" value="HisKA"/>
    <property type="match status" value="1"/>
</dbReference>
<dbReference type="PRINTS" id="PR00344">
    <property type="entry name" value="BCTRLSENSOR"/>
</dbReference>
<dbReference type="AlphaFoldDB" id="A0A1Y5P3N9"/>
<evidence type="ECO:0000259" key="14">
    <source>
        <dbReference type="PROSITE" id="PS50109"/>
    </source>
</evidence>
<dbReference type="CDD" id="cd00075">
    <property type="entry name" value="HATPase"/>
    <property type="match status" value="1"/>
</dbReference>